<evidence type="ECO:0008006" key="3">
    <source>
        <dbReference type="Google" id="ProtNLM"/>
    </source>
</evidence>
<protein>
    <recommendedName>
        <fullName evidence="3">MalT-like TPR region domain-containing protein</fullName>
    </recommendedName>
</protein>
<proteinExistence type="predicted"/>
<evidence type="ECO:0000313" key="2">
    <source>
        <dbReference type="Proteomes" id="UP000230638"/>
    </source>
</evidence>
<gene>
    <name evidence="1" type="ORF">COW88_02350</name>
</gene>
<dbReference type="Gene3D" id="1.25.40.10">
    <property type="entry name" value="Tetratricopeptide repeat domain"/>
    <property type="match status" value="1"/>
</dbReference>
<dbReference type="AlphaFoldDB" id="A0A2H0CTS9"/>
<organism evidence="1 2">
    <name type="scientific">Candidatus Lloydbacteria bacterium CG22_combo_CG10-13_8_21_14_all_47_15</name>
    <dbReference type="NCBI Taxonomy" id="1974635"/>
    <lineage>
        <taxon>Bacteria</taxon>
        <taxon>Candidatus Lloydiibacteriota</taxon>
    </lineage>
</organism>
<name>A0A2H0CTS9_9BACT</name>
<sequence>MRLLTSSYLKEGESIVNNAHGSLSEMERSRLAEVSEKVINLSGKLTDEEPDNYRNWILSGDAQLFVWALGRDTKSLENSLENYKNAQGASGGAHPLPFFLVAQVLVIQGEAEDAKLNLEKALALKNDYEEAGQLLSLIDE</sequence>
<accession>A0A2H0CTS9</accession>
<reference evidence="1 2" key="1">
    <citation type="submission" date="2017-09" db="EMBL/GenBank/DDBJ databases">
        <title>Depth-based differentiation of microbial function through sediment-hosted aquifers and enrichment of novel symbionts in the deep terrestrial subsurface.</title>
        <authorList>
            <person name="Probst A.J."/>
            <person name="Ladd B."/>
            <person name="Jarett J.K."/>
            <person name="Geller-Mcgrath D.E."/>
            <person name="Sieber C.M."/>
            <person name="Emerson J.B."/>
            <person name="Anantharaman K."/>
            <person name="Thomas B.C."/>
            <person name="Malmstrom R."/>
            <person name="Stieglmeier M."/>
            <person name="Klingl A."/>
            <person name="Woyke T."/>
            <person name="Ryan C.M."/>
            <person name="Banfield J.F."/>
        </authorList>
    </citation>
    <scope>NUCLEOTIDE SEQUENCE [LARGE SCALE GENOMIC DNA]</scope>
    <source>
        <strain evidence="1">CG22_combo_CG10-13_8_21_14_all_47_15</strain>
    </source>
</reference>
<dbReference type="Proteomes" id="UP000230638">
    <property type="component" value="Unassembled WGS sequence"/>
</dbReference>
<dbReference type="EMBL" id="PCTL01000023">
    <property type="protein sequence ID" value="PIP73335.1"/>
    <property type="molecule type" value="Genomic_DNA"/>
</dbReference>
<dbReference type="InterPro" id="IPR011990">
    <property type="entry name" value="TPR-like_helical_dom_sf"/>
</dbReference>
<comment type="caution">
    <text evidence="1">The sequence shown here is derived from an EMBL/GenBank/DDBJ whole genome shotgun (WGS) entry which is preliminary data.</text>
</comment>
<evidence type="ECO:0000313" key="1">
    <source>
        <dbReference type="EMBL" id="PIP73335.1"/>
    </source>
</evidence>